<protein>
    <submittedName>
        <fullName evidence="1">Uncharacterized protein</fullName>
    </submittedName>
</protein>
<sequence>MPFTNHVIFSSREFRPSEKLEMANLLSDESTTNSIMLKAIIHVLNVQESLGLDGFQKDSKIDLFGPNREIDKNGEGKEKDFDQALERHVLAHSGVYSSLNQVKVVAISRDSPKHFLFLLEFPPSKHSLFRWTCASYQSTFRNPSFVGLVRHIKQQLKSDSIKRLFAPLVSPLNPPVLLFGEFIFS</sequence>
<organism evidence="1 2">
    <name type="scientific">Brassica rapa subsp. trilocularis</name>
    <dbReference type="NCBI Taxonomy" id="1813537"/>
    <lineage>
        <taxon>Eukaryota</taxon>
        <taxon>Viridiplantae</taxon>
        <taxon>Streptophyta</taxon>
        <taxon>Embryophyta</taxon>
        <taxon>Tracheophyta</taxon>
        <taxon>Spermatophyta</taxon>
        <taxon>Magnoliopsida</taxon>
        <taxon>eudicotyledons</taxon>
        <taxon>Gunneridae</taxon>
        <taxon>Pentapetalae</taxon>
        <taxon>rosids</taxon>
        <taxon>malvids</taxon>
        <taxon>Brassicales</taxon>
        <taxon>Brassicaceae</taxon>
        <taxon>Brassiceae</taxon>
        <taxon>Brassica</taxon>
    </lineage>
</organism>
<dbReference type="Proteomes" id="UP000823674">
    <property type="component" value="Chromosome A03"/>
</dbReference>
<proteinExistence type="predicted"/>
<evidence type="ECO:0000313" key="2">
    <source>
        <dbReference type="Proteomes" id="UP000823674"/>
    </source>
</evidence>
<keyword evidence="2" id="KW-1185">Reference proteome</keyword>
<name>A0ABQ7N411_BRACM</name>
<reference evidence="1 2" key="1">
    <citation type="submission" date="2021-03" db="EMBL/GenBank/DDBJ databases">
        <authorList>
            <person name="King G.J."/>
            <person name="Bancroft I."/>
            <person name="Baten A."/>
            <person name="Bloomfield J."/>
            <person name="Borpatragohain P."/>
            <person name="He Z."/>
            <person name="Irish N."/>
            <person name="Irwin J."/>
            <person name="Liu K."/>
            <person name="Mauleon R.P."/>
            <person name="Moore J."/>
            <person name="Morris R."/>
            <person name="Ostergaard L."/>
            <person name="Wang B."/>
            <person name="Wells R."/>
        </authorList>
    </citation>
    <scope>NUCLEOTIDE SEQUENCE [LARGE SCALE GENOMIC DNA]</scope>
    <source>
        <strain evidence="1">R-o-18</strain>
        <tissue evidence="1">Leaf</tissue>
    </source>
</reference>
<dbReference type="EMBL" id="JADBGQ010000003">
    <property type="protein sequence ID" value="KAG5405649.1"/>
    <property type="molecule type" value="Genomic_DNA"/>
</dbReference>
<comment type="caution">
    <text evidence="1">The sequence shown here is derived from an EMBL/GenBank/DDBJ whole genome shotgun (WGS) entry which is preliminary data.</text>
</comment>
<gene>
    <name evidence="1" type="primary">A03g504580.1_BraROA</name>
    <name evidence="1" type="ORF">IGI04_011768</name>
</gene>
<evidence type="ECO:0000313" key="1">
    <source>
        <dbReference type="EMBL" id="KAG5405649.1"/>
    </source>
</evidence>
<accession>A0ABQ7N411</accession>